<dbReference type="PANTHER" id="PTHR22895">
    <property type="entry name" value="ARMADILLO REPEAT-CONTAINING PROTEIN 6"/>
    <property type="match status" value="1"/>
</dbReference>
<dbReference type="Gene3D" id="1.25.10.10">
    <property type="entry name" value="Leucine-rich Repeat Variant"/>
    <property type="match status" value="1"/>
</dbReference>
<organism evidence="3 4">
    <name type="scientific">Fragilariopsis cylindrus CCMP1102</name>
    <dbReference type="NCBI Taxonomy" id="635003"/>
    <lineage>
        <taxon>Eukaryota</taxon>
        <taxon>Sar</taxon>
        <taxon>Stramenopiles</taxon>
        <taxon>Ochrophyta</taxon>
        <taxon>Bacillariophyta</taxon>
        <taxon>Bacillariophyceae</taxon>
        <taxon>Bacillariophycidae</taxon>
        <taxon>Bacillariales</taxon>
        <taxon>Bacillariaceae</taxon>
        <taxon>Fragilariopsis</taxon>
    </lineage>
</organism>
<dbReference type="Proteomes" id="UP000095751">
    <property type="component" value="Unassembled WGS sequence"/>
</dbReference>
<evidence type="ECO:0000313" key="3">
    <source>
        <dbReference type="EMBL" id="OEU15798.1"/>
    </source>
</evidence>
<protein>
    <recommendedName>
        <fullName evidence="5">ARM repeat-containing protein</fullName>
    </recommendedName>
</protein>
<dbReference type="SUPFAM" id="SSF48371">
    <property type="entry name" value="ARM repeat"/>
    <property type="match status" value="1"/>
</dbReference>
<gene>
    <name evidence="3" type="ORF">FRACYDRAFT_240493</name>
</gene>
<sequence length="725" mass="80131">MISQNLFDETLLENQDVFDYTDDQAVKETIDEFFQQKQRLEHISLTHPLSSKGKRDRELQRRFVNSLVVENNIDVATLILKGLQQNHQQQQQQQQSPITQERQDNEKDKIIDEEEEEDINDGDSEEKNSNQRMILSLWHLLLHNNIWTKLIDSVAVAVANDNNNDNDNAVSLLSTTSAALIDFVVALFPDSSLSLHPLAHDLKKIISPFWFEENNRNRNVNVDVDNDHDKTTKTSVCYRLLEESVAAAPTTTTIIDNNNNLPLSLVQMARILCNGCEDNKKSFVKAGIERCQQIDNKTGLELLVDCLGDGNNIDFGDGTSSSSSSSSSELSSSFLLARETCRLFAVLSKYQPLAEPIEPSAKPGAAPLVSSAHANVKEFHKTGVLPRLHKIAKGCLQQLRQDDADTNNDVDVIVVVPVNETADDDDNDDVDRNYIQHRQELLCESLSALRTMAIDNDIVQNMIALGILDTVRNSLEVVVQVATAMTSSSSSTSSSADTTVPSSLLILTSSSLALATATLGLVRNLCANDEVKTTICKSSLPCILQVMQHFLDDDKGVPESQQVQQQHNKGEQIAQSNNTMKESRRTKSHAILEEHACGILAAMALRQPQNAHAIVEGDGHVLIFQAMRAFPFKVTLQRQACLAVRNIASRLESDVDKTKLLDAGAEDVLLSIAGSHPASSEEAYAALRDLGLTPDIFKLDEYGKATRSTTESFGTVKSNFRPIYE</sequence>
<dbReference type="AlphaFoldDB" id="A0A1E7FC89"/>
<feature type="compositionally biased region" description="Basic and acidic residues" evidence="2">
    <location>
        <begin position="101"/>
        <end position="110"/>
    </location>
</feature>
<evidence type="ECO:0000313" key="4">
    <source>
        <dbReference type="Proteomes" id="UP000095751"/>
    </source>
</evidence>
<dbReference type="OrthoDB" id="449062at2759"/>
<dbReference type="InParanoid" id="A0A1E7FC89"/>
<accession>A0A1E7FC89</accession>
<feature type="compositionally biased region" description="Low complexity" evidence="2">
    <location>
        <begin position="88"/>
        <end position="100"/>
    </location>
</feature>
<feature type="region of interest" description="Disordered" evidence="2">
    <location>
        <begin position="557"/>
        <end position="586"/>
    </location>
</feature>
<name>A0A1E7FC89_9STRA</name>
<reference evidence="3 4" key="1">
    <citation type="submission" date="2016-09" db="EMBL/GenBank/DDBJ databases">
        <title>Extensive genetic diversity and differential bi-allelic expression allows diatom success in the polar Southern Ocean.</title>
        <authorList>
            <consortium name="DOE Joint Genome Institute"/>
            <person name="Mock T."/>
            <person name="Otillar R.P."/>
            <person name="Strauss J."/>
            <person name="Dupont C."/>
            <person name="Frickenhaus S."/>
            <person name="Maumus F."/>
            <person name="Mcmullan M."/>
            <person name="Sanges R."/>
            <person name="Schmutz J."/>
            <person name="Toseland A."/>
            <person name="Valas R."/>
            <person name="Veluchamy A."/>
            <person name="Ward B.J."/>
            <person name="Allen A."/>
            <person name="Barry K."/>
            <person name="Falciatore A."/>
            <person name="Ferrante M."/>
            <person name="Fortunato A.E."/>
            <person name="Gloeckner G."/>
            <person name="Gruber A."/>
            <person name="Hipkin R."/>
            <person name="Janech M."/>
            <person name="Kroth P."/>
            <person name="Leese F."/>
            <person name="Lindquist E."/>
            <person name="Lyon B.R."/>
            <person name="Martin J."/>
            <person name="Mayer C."/>
            <person name="Parker M."/>
            <person name="Quesneville H."/>
            <person name="Raymond J."/>
            <person name="Uhlig C."/>
            <person name="Valentin K.U."/>
            <person name="Worden A.Z."/>
            <person name="Armbrust E.V."/>
            <person name="Bowler C."/>
            <person name="Green B."/>
            <person name="Moulton V."/>
            <person name="Van Oosterhout C."/>
            <person name="Grigoriev I."/>
        </authorList>
    </citation>
    <scope>NUCLEOTIDE SEQUENCE [LARGE SCALE GENOMIC DNA]</scope>
    <source>
        <strain evidence="3 4">CCMP1102</strain>
    </source>
</reference>
<evidence type="ECO:0000256" key="2">
    <source>
        <dbReference type="SAM" id="MobiDB-lite"/>
    </source>
</evidence>
<dbReference type="EMBL" id="KV784359">
    <property type="protein sequence ID" value="OEU15798.1"/>
    <property type="molecule type" value="Genomic_DNA"/>
</dbReference>
<keyword evidence="4" id="KW-1185">Reference proteome</keyword>
<dbReference type="InterPro" id="IPR016024">
    <property type="entry name" value="ARM-type_fold"/>
</dbReference>
<evidence type="ECO:0000256" key="1">
    <source>
        <dbReference type="ARBA" id="ARBA00022737"/>
    </source>
</evidence>
<keyword evidence="1" id="KW-0677">Repeat</keyword>
<feature type="compositionally biased region" description="Polar residues" evidence="2">
    <location>
        <begin position="559"/>
        <end position="580"/>
    </location>
</feature>
<proteinExistence type="predicted"/>
<dbReference type="PANTHER" id="PTHR22895:SF0">
    <property type="entry name" value="ARMADILLO REPEAT-CONTAINING PROTEIN 6"/>
    <property type="match status" value="1"/>
</dbReference>
<dbReference type="KEGG" id="fcy:FRACYDRAFT_240493"/>
<feature type="region of interest" description="Disordered" evidence="2">
    <location>
        <begin position="88"/>
        <end position="127"/>
    </location>
</feature>
<dbReference type="InterPro" id="IPR011989">
    <property type="entry name" value="ARM-like"/>
</dbReference>
<feature type="compositionally biased region" description="Acidic residues" evidence="2">
    <location>
        <begin position="111"/>
        <end position="124"/>
    </location>
</feature>
<evidence type="ECO:0008006" key="5">
    <source>
        <dbReference type="Google" id="ProtNLM"/>
    </source>
</evidence>